<dbReference type="InterPro" id="IPR038371">
    <property type="entry name" value="Cu_polyphenol_OxRdtase_sf"/>
</dbReference>
<dbReference type="InterPro" id="IPR011324">
    <property type="entry name" value="Cytotoxic_necrot_fac-like_cat"/>
</dbReference>
<comment type="catalytic activity">
    <reaction evidence="8">
        <text>adenosine + phosphate = alpha-D-ribose 1-phosphate + adenine</text>
        <dbReference type="Rhea" id="RHEA:27642"/>
        <dbReference type="ChEBI" id="CHEBI:16335"/>
        <dbReference type="ChEBI" id="CHEBI:16708"/>
        <dbReference type="ChEBI" id="CHEBI:43474"/>
        <dbReference type="ChEBI" id="CHEBI:57720"/>
        <dbReference type="EC" id="2.4.2.1"/>
    </reaction>
    <physiologicalReaction direction="left-to-right" evidence="8">
        <dbReference type="Rhea" id="RHEA:27643"/>
    </physiologicalReaction>
</comment>
<keyword evidence="6" id="KW-0862">Zinc</keyword>
<keyword evidence="4" id="KW-0479">Metal-binding</keyword>
<evidence type="ECO:0000256" key="7">
    <source>
        <dbReference type="ARBA" id="ARBA00047989"/>
    </source>
</evidence>
<evidence type="ECO:0000256" key="9">
    <source>
        <dbReference type="ARBA" id="ARBA00049893"/>
    </source>
</evidence>
<proteinExistence type="inferred from homology"/>
<dbReference type="NCBIfam" id="TIGR00726">
    <property type="entry name" value="peptidoglycan editing factor PgeF"/>
    <property type="match status" value="1"/>
</dbReference>
<dbReference type="GO" id="GO:0017061">
    <property type="term" value="F:S-methyl-5-thioadenosine phosphorylase activity"/>
    <property type="evidence" value="ECO:0007669"/>
    <property type="project" value="UniProtKB-EC"/>
</dbReference>
<evidence type="ECO:0000256" key="2">
    <source>
        <dbReference type="ARBA" id="ARBA00007353"/>
    </source>
</evidence>
<dbReference type="GO" id="GO:0016787">
    <property type="term" value="F:hydrolase activity"/>
    <property type="evidence" value="ECO:0007669"/>
    <property type="project" value="UniProtKB-KW"/>
</dbReference>
<evidence type="ECO:0000256" key="5">
    <source>
        <dbReference type="ARBA" id="ARBA00022801"/>
    </source>
</evidence>
<dbReference type="PANTHER" id="PTHR30616:SF2">
    <property type="entry name" value="PURINE NUCLEOSIDE PHOSPHORYLASE LACC1"/>
    <property type="match status" value="1"/>
</dbReference>
<dbReference type="Pfam" id="PF02578">
    <property type="entry name" value="Cu-oxidase_4"/>
    <property type="match status" value="1"/>
</dbReference>
<dbReference type="HOGENOM" id="CLU_065784_1_1_6"/>
<keyword evidence="5" id="KW-0378">Hydrolase</keyword>
<evidence type="ECO:0000256" key="6">
    <source>
        <dbReference type="ARBA" id="ARBA00022833"/>
    </source>
</evidence>
<accession>A0A097EMU8</accession>
<evidence type="ECO:0000256" key="10">
    <source>
        <dbReference type="RuleBase" id="RU361274"/>
    </source>
</evidence>
<dbReference type="EMBL" id="CP009574">
    <property type="protein sequence ID" value="AIT08891.1"/>
    <property type="molecule type" value="Genomic_DNA"/>
</dbReference>
<evidence type="ECO:0000256" key="1">
    <source>
        <dbReference type="ARBA" id="ARBA00000553"/>
    </source>
</evidence>
<dbReference type="OrthoDB" id="4279at2"/>
<dbReference type="AlphaFoldDB" id="A0A097EMU8"/>
<protein>
    <recommendedName>
        <fullName evidence="10">Purine nucleoside phosphorylase</fullName>
    </recommendedName>
</protein>
<evidence type="ECO:0000256" key="3">
    <source>
        <dbReference type="ARBA" id="ARBA00022679"/>
    </source>
</evidence>
<dbReference type="PANTHER" id="PTHR30616">
    <property type="entry name" value="UNCHARACTERIZED PROTEIN YFIH"/>
    <property type="match status" value="1"/>
</dbReference>
<keyword evidence="3" id="KW-0808">Transferase</keyword>
<dbReference type="SUPFAM" id="SSF64438">
    <property type="entry name" value="CNF1/YfiH-like putative cysteine hydrolases"/>
    <property type="match status" value="1"/>
</dbReference>
<dbReference type="RefSeq" id="WP_040008127.1">
    <property type="nucleotide sequence ID" value="NZ_CP009574.1"/>
</dbReference>
<comment type="catalytic activity">
    <reaction evidence="7">
        <text>adenosine + H2O + H(+) = inosine + NH4(+)</text>
        <dbReference type="Rhea" id="RHEA:24408"/>
        <dbReference type="ChEBI" id="CHEBI:15377"/>
        <dbReference type="ChEBI" id="CHEBI:15378"/>
        <dbReference type="ChEBI" id="CHEBI:16335"/>
        <dbReference type="ChEBI" id="CHEBI:17596"/>
        <dbReference type="ChEBI" id="CHEBI:28938"/>
        <dbReference type="EC" id="3.5.4.4"/>
    </reaction>
    <physiologicalReaction direction="left-to-right" evidence="7">
        <dbReference type="Rhea" id="RHEA:24409"/>
    </physiologicalReaction>
</comment>
<dbReference type="CDD" id="cd16833">
    <property type="entry name" value="YfiH"/>
    <property type="match status" value="1"/>
</dbReference>
<keyword evidence="12" id="KW-1185">Reference proteome</keyword>
<dbReference type="STRING" id="1547445.LO80_02125"/>
<evidence type="ECO:0000313" key="12">
    <source>
        <dbReference type="Proteomes" id="UP000029672"/>
    </source>
</evidence>
<comment type="similarity">
    <text evidence="2 10">Belongs to the purine nucleoside phosphorylase YfiH/LACC1 family.</text>
</comment>
<evidence type="ECO:0000256" key="4">
    <source>
        <dbReference type="ARBA" id="ARBA00022723"/>
    </source>
</evidence>
<evidence type="ECO:0000256" key="8">
    <source>
        <dbReference type="ARBA" id="ARBA00048968"/>
    </source>
</evidence>
<dbReference type="GO" id="GO:0005507">
    <property type="term" value="F:copper ion binding"/>
    <property type="evidence" value="ECO:0007669"/>
    <property type="project" value="TreeGrafter"/>
</dbReference>
<dbReference type="Gene3D" id="3.60.140.10">
    <property type="entry name" value="CNF1/YfiH-like putative cysteine hydrolases"/>
    <property type="match status" value="1"/>
</dbReference>
<name>A0A097EMU8_9GAMM</name>
<comment type="catalytic activity">
    <reaction evidence="1">
        <text>inosine + phosphate = alpha-D-ribose 1-phosphate + hypoxanthine</text>
        <dbReference type="Rhea" id="RHEA:27646"/>
        <dbReference type="ChEBI" id="CHEBI:17368"/>
        <dbReference type="ChEBI" id="CHEBI:17596"/>
        <dbReference type="ChEBI" id="CHEBI:43474"/>
        <dbReference type="ChEBI" id="CHEBI:57720"/>
        <dbReference type="EC" id="2.4.2.1"/>
    </reaction>
    <physiologicalReaction direction="left-to-right" evidence="1">
        <dbReference type="Rhea" id="RHEA:27647"/>
    </physiologicalReaction>
</comment>
<organism evidence="11 12">
    <name type="scientific">Candidatus Francisella endociliophora</name>
    <dbReference type="NCBI Taxonomy" id="653937"/>
    <lineage>
        <taxon>Bacteria</taxon>
        <taxon>Pseudomonadati</taxon>
        <taxon>Pseudomonadota</taxon>
        <taxon>Gammaproteobacteria</taxon>
        <taxon>Thiotrichales</taxon>
        <taxon>Francisellaceae</taxon>
        <taxon>Francisella</taxon>
    </lineage>
</organism>
<dbReference type="Proteomes" id="UP000029672">
    <property type="component" value="Chromosome"/>
</dbReference>
<evidence type="ECO:0000313" key="11">
    <source>
        <dbReference type="EMBL" id="AIT08891.1"/>
    </source>
</evidence>
<reference evidence="11 12" key="1">
    <citation type="submission" date="2014-10" db="EMBL/GenBank/DDBJ databases">
        <title>Whole genome sequence of Francisella endociliophora strain FSC1006, isolated from a laboratory culture of the marine ciliate Euplotes raikovi.</title>
        <authorList>
            <person name="Granberg M."/>
            <person name="Backman S."/>
            <person name="Lundmark E."/>
            <person name="Nilsson E."/>
            <person name="Karlsson E."/>
            <person name="Thelaus J."/>
            <person name="Ohrman C."/>
            <person name="Larkeryd A."/>
            <person name="Stenberg P."/>
        </authorList>
    </citation>
    <scope>NUCLEOTIDE SEQUENCE [LARGE SCALE GENOMIC DNA]</scope>
    <source>
        <strain evidence="11 12">FSC1006</strain>
    </source>
</reference>
<dbReference type="eggNOG" id="COG1496">
    <property type="taxonomic scope" value="Bacteria"/>
</dbReference>
<sequence length="235" mass="27006">MSVVFINTPFPRLKLGYTNKLQGFSKDKYAKFNLGDKVGDKHLAVEKNRNLFKSYTKADVKWLNQNHTNIVKSFDECDAGFCDAIITDKPNQVCAVLTADCLPIILFDKKMTKVAAVHAGWRGLSQGILEETLKEFIGLDLVAWFGPCITESHYEVGADVHDKFIELHENFGQAFRQKKEGKYLFDMKFIARQILNDNHCFDIVDSNLCTYSNKRFYSYRKEGITGRQASFVWFE</sequence>
<dbReference type="KEGG" id="frf:LO80_02125"/>
<dbReference type="InterPro" id="IPR003730">
    <property type="entry name" value="Cu_polyphenol_OxRdtase"/>
</dbReference>
<gene>
    <name evidence="11" type="ORF">LO80_02125</name>
</gene>
<comment type="catalytic activity">
    <reaction evidence="9">
        <text>S-methyl-5'-thioadenosine + phosphate = 5-(methylsulfanyl)-alpha-D-ribose 1-phosphate + adenine</text>
        <dbReference type="Rhea" id="RHEA:11852"/>
        <dbReference type="ChEBI" id="CHEBI:16708"/>
        <dbReference type="ChEBI" id="CHEBI:17509"/>
        <dbReference type="ChEBI" id="CHEBI:43474"/>
        <dbReference type="ChEBI" id="CHEBI:58533"/>
        <dbReference type="EC" id="2.4.2.28"/>
    </reaction>
    <physiologicalReaction direction="left-to-right" evidence="9">
        <dbReference type="Rhea" id="RHEA:11853"/>
    </physiologicalReaction>
</comment>